<proteinExistence type="predicted"/>
<dbReference type="Pfam" id="PF13399">
    <property type="entry name" value="LytR_C"/>
    <property type="match status" value="1"/>
</dbReference>
<feature type="compositionally biased region" description="Low complexity" evidence="1">
    <location>
        <begin position="28"/>
        <end position="48"/>
    </location>
</feature>
<protein>
    <submittedName>
        <fullName evidence="4">LytR C-terminal domain-containing protein</fullName>
    </submittedName>
</protein>
<gene>
    <name evidence="4" type="ORF">HLB23_37870</name>
</gene>
<evidence type="ECO:0000259" key="3">
    <source>
        <dbReference type="Pfam" id="PF13399"/>
    </source>
</evidence>
<name>A0A849CFN6_9NOCA</name>
<sequence length="167" mass="16626">MVLIALAIVFAGIGAMALSSSDTEDPEAAPSSPTTTASVVATQSNSTPPETPTATTPPDPTTTVPPTTTASVDAVDKTVPVRVFNNSMVAGLAAQTAGELTASGWNVAETGNYGSTNVPKTTVYYGSSTTEQAAAVAIAEELGVTAEPRFPGIADSPSGVIVIVTGN</sequence>
<keyword evidence="2" id="KW-0732">Signal</keyword>
<evidence type="ECO:0000256" key="1">
    <source>
        <dbReference type="SAM" id="MobiDB-lite"/>
    </source>
</evidence>
<dbReference type="EMBL" id="JABELX010000023">
    <property type="protein sequence ID" value="NNH75555.1"/>
    <property type="molecule type" value="Genomic_DNA"/>
</dbReference>
<dbReference type="Gene3D" id="3.30.70.2390">
    <property type="match status" value="1"/>
</dbReference>
<comment type="caution">
    <text evidence="4">The sequence shown here is derived from an EMBL/GenBank/DDBJ whole genome shotgun (WGS) entry which is preliminary data.</text>
</comment>
<feature type="chain" id="PRO_5039081867" evidence="2">
    <location>
        <begin position="18"/>
        <end position="167"/>
    </location>
</feature>
<feature type="region of interest" description="Disordered" evidence="1">
    <location>
        <begin position="20"/>
        <end position="70"/>
    </location>
</feature>
<dbReference type="Proteomes" id="UP000586827">
    <property type="component" value="Unassembled WGS sequence"/>
</dbReference>
<keyword evidence="5" id="KW-1185">Reference proteome</keyword>
<evidence type="ECO:0000256" key="2">
    <source>
        <dbReference type="SAM" id="SignalP"/>
    </source>
</evidence>
<accession>A0A849CFN6</accession>
<reference evidence="4 5" key="1">
    <citation type="submission" date="2020-05" db="EMBL/GenBank/DDBJ databases">
        <title>MicrobeNet Type strains.</title>
        <authorList>
            <person name="Nicholson A.C."/>
        </authorList>
    </citation>
    <scope>NUCLEOTIDE SEQUENCE [LARGE SCALE GENOMIC DNA]</scope>
    <source>
        <strain evidence="4 5">JCM 3224</strain>
    </source>
</reference>
<feature type="signal peptide" evidence="2">
    <location>
        <begin position="1"/>
        <end position="17"/>
    </location>
</feature>
<feature type="domain" description="LytR/CpsA/Psr regulator C-terminal" evidence="3">
    <location>
        <begin position="78"/>
        <end position="164"/>
    </location>
</feature>
<feature type="compositionally biased region" description="Pro residues" evidence="1">
    <location>
        <begin position="49"/>
        <end position="60"/>
    </location>
</feature>
<organism evidence="4 5">
    <name type="scientific">Nocardia uniformis</name>
    <dbReference type="NCBI Taxonomy" id="53432"/>
    <lineage>
        <taxon>Bacteria</taxon>
        <taxon>Bacillati</taxon>
        <taxon>Actinomycetota</taxon>
        <taxon>Actinomycetes</taxon>
        <taxon>Mycobacteriales</taxon>
        <taxon>Nocardiaceae</taxon>
        <taxon>Nocardia</taxon>
    </lineage>
</organism>
<evidence type="ECO:0000313" key="4">
    <source>
        <dbReference type="EMBL" id="NNH75555.1"/>
    </source>
</evidence>
<dbReference type="InterPro" id="IPR027381">
    <property type="entry name" value="LytR/CpsA/Psr_C"/>
</dbReference>
<evidence type="ECO:0000313" key="5">
    <source>
        <dbReference type="Proteomes" id="UP000586827"/>
    </source>
</evidence>
<dbReference type="AlphaFoldDB" id="A0A849CFN6"/>